<feature type="domain" description="AB hydrolase-1" evidence="2">
    <location>
        <begin position="177"/>
        <end position="318"/>
    </location>
</feature>
<sequence length="340" mass="36773">MYLHGALLAFLALTGAERLETEDQDEIASLKVQLLQVGPAIRRRNGFDVAGALADRPPGAFGKLKVLTQAIGLTYNTTKPKNRPTSLNFTVDGVAWRALASLSRNPAVGGVFARVFESTASDPEAVVAFKGVCTEPQLEQCQVDMCYLTQIQNYGLESARVAQLTGFDVTSCAKYAHLLDFTDQAARLVDEVRKSLPKHRLVLTGHSLGGMLAMSSAGFDVPAVAFAPTPSQSTKVGGNVASLCDPYDCGINSFFVPNARHGPTCLFLHQEEPPPCQALPEPYENRTWRELLEKQGDLVQLLLCKGSAHRWPRYEAMVAAVADGRRSLPVCSHDFSAIGA</sequence>
<dbReference type="InterPro" id="IPR000073">
    <property type="entry name" value="AB_hydrolase_1"/>
</dbReference>
<dbReference type="Gene3D" id="3.40.50.1820">
    <property type="entry name" value="alpha/beta hydrolase"/>
    <property type="match status" value="1"/>
</dbReference>
<dbReference type="InterPro" id="IPR029058">
    <property type="entry name" value="AB_hydrolase_fold"/>
</dbReference>
<name>A0AA36I749_9DINO</name>
<evidence type="ECO:0000313" key="4">
    <source>
        <dbReference type="Proteomes" id="UP001178507"/>
    </source>
</evidence>
<protein>
    <recommendedName>
        <fullName evidence="2">AB hydrolase-1 domain-containing protein</fullName>
    </recommendedName>
</protein>
<evidence type="ECO:0000313" key="3">
    <source>
        <dbReference type="EMBL" id="CAJ1381355.1"/>
    </source>
</evidence>
<proteinExistence type="predicted"/>
<gene>
    <name evidence="3" type="ORF">EVOR1521_LOCUS9066</name>
</gene>
<evidence type="ECO:0000259" key="2">
    <source>
        <dbReference type="Pfam" id="PF12697"/>
    </source>
</evidence>
<comment type="caution">
    <text evidence="3">The sequence shown here is derived from an EMBL/GenBank/DDBJ whole genome shotgun (WGS) entry which is preliminary data.</text>
</comment>
<dbReference type="Proteomes" id="UP001178507">
    <property type="component" value="Unassembled WGS sequence"/>
</dbReference>
<feature type="chain" id="PRO_5041323835" description="AB hydrolase-1 domain-containing protein" evidence="1">
    <location>
        <begin position="17"/>
        <end position="340"/>
    </location>
</feature>
<keyword evidence="4" id="KW-1185">Reference proteome</keyword>
<dbReference type="EMBL" id="CAUJNA010000802">
    <property type="protein sequence ID" value="CAJ1381355.1"/>
    <property type="molecule type" value="Genomic_DNA"/>
</dbReference>
<evidence type="ECO:0000256" key="1">
    <source>
        <dbReference type="SAM" id="SignalP"/>
    </source>
</evidence>
<dbReference type="SUPFAM" id="SSF53474">
    <property type="entry name" value="alpha/beta-Hydrolases"/>
    <property type="match status" value="1"/>
</dbReference>
<reference evidence="3" key="1">
    <citation type="submission" date="2023-08" db="EMBL/GenBank/DDBJ databases">
        <authorList>
            <person name="Chen Y."/>
            <person name="Shah S."/>
            <person name="Dougan E. K."/>
            <person name="Thang M."/>
            <person name="Chan C."/>
        </authorList>
    </citation>
    <scope>NUCLEOTIDE SEQUENCE</scope>
</reference>
<organism evidence="3 4">
    <name type="scientific">Effrenium voratum</name>
    <dbReference type="NCBI Taxonomy" id="2562239"/>
    <lineage>
        <taxon>Eukaryota</taxon>
        <taxon>Sar</taxon>
        <taxon>Alveolata</taxon>
        <taxon>Dinophyceae</taxon>
        <taxon>Suessiales</taxon>
        <taxon>Symbiodiniaceae</taxon>
        <taxon>Effrenium</taxon>
    </lineage>
</organism>
<feature type="signal peptide" evidence="1">
    <location>
        <begin position="1"/>
        <end position="16"/>
    </location>
</feature>
<accession>A0AA36I749</accession>
<keyword evidence="1" id="KW-0732">Signal</keyword>
<dbReference type="AlphaFoldDB" id="A0AA36I749"/>
<dbReference type="Pfam" id="PF12697">
    <property type="entry name" value="Abhydrolase_6"/>
    <property type="match status" value="1"/>
</dbReference>